<dbReference type="OrthoDB" id="2430197at2759"/>
<dbReference type="Pfam" id="PF13975">
    <property type="entry name" value="gag-asp_proteas"/>
    <property type="match status" value="1"/>
</dbReference>
<keyword evidence="3" id="KW-1185">Reference proteome</keyword>
<feature type="compositionally biased region" description="Acidic residues" evidence="1">
    <location>
        <begin position="116"/>
        <end position="136"/>
    </location>
</feature>
<protein>
    <submittedName>
        <fullName evidence="2">6028_t:CDS:1</fullName>
    </submittedName>
</protein>
<evidence type="ECO:0000256" key="1">
    <source>
        <dbReference type="SAM" id="MobiDB-lite"/>
    </source>
</evidence>
<dbReference type="Gene3D" id="2.40.70.10">
    <property type="entry name" value="Acid Proteases"/>
    <property type="match status" value="1"/>
</dbReference>
<dbReference type="InterPro" id="IPR021109">
    <property type="entry name" value="Peptidase_aspartic_dom_sf"/>
</dbReference>
<sequence>MECQVEVDGNNISTIIDSGAAASIVTRDTIEQLGYEPEEVSNCEIITATGEKSLSLGKIRDFSITINGKQIPIDVEVMEADFYYLLLRNNWMTKAGTKNGKTTVNISCTKQKQINEEGEADGEETDDESEIYEEEE</sequence>
<evidence type="ECO:0000313" key="2">
    <source>
        <dbReference type="EMBL" id="CAG8720991.1"/>
    </source>
</evidence>
<feature type="region of interest" description="Disordered" evidence="1">
    <location>
        <begin position="110"/>
        <end position="136"/>
    </location>
</feature>
<dbReference type="Proteomes" id="UP000789405">
    <property type="component" value="Unassembled WGS sequence"/>
</dbReference>
<proteinExistence type="predicted"/>
<evidence type="ECO:0000313" key="3">
    <source>
        <dbReference type="Proteomes" id="UP000789405"/>
    </source>
</evidence>
<name>A0A9N9NCU1_9GLOM</name>
<dbReference type="AlphaFoldDB" id="A0A9N9NCU1"/>
<dbReference type="SUPFAM" id="SSF50630">
    <property type="entry name" value="Acid proteases"/>
    <property type="match status" value="1"/>
</dbReference>
<dbReference type="CDD" id="cd00303">
    <property type="entry name" value="retropepsin_like"/>
    <property type="match status" value="1"/>
</dbReference>
<organism evidence="2 3">
    <name type="scientific">Dentiscutata erythropus</name>
    <dbReference type="NCBI Taxonomy" id="1348616"/>
    <lineage>
        <taxon>Eukaryota</taxon>
        <taxon>Fungi</taxon>
        <taxon>Fungi incertae sedis</taxon>
        <taxon>Mucoromycota</taxon>
        <taxon>Glomeromycotina</taxon>
        <taxon>Glomeromycetes</taxon>
        <taxon>Diversisporales</taxon>
        <taxon>Gigasporaceae</taxon>
        <taxon>Dentiscutata</taxon>
    </lineage>
</organism>
<dbReference type="EMBL" id="CAJVPY010010693">
    <property type="protein sequence ID" value="CAG8720991.1"/>
    <property type="molecule type" value="Genomic_DNA"/>
</dbReference>
<gene>
    <name evidence="2" type="ORF">DERYTH_LOCUS14320</name>
</gene>
<accession>A0A9N9NCU1</accession>
<comment type="caution">
    <text evidence="2">The sequence shown here is derived from an EMBL/GenBank/DDBJ whole genome shotgun (WGS) entry which is preliminary data.</text>
</comment>
<reference evidence="2" key="1">
    <citation type="submission" date="2021-06" db="EMBL/GenBank/DDBJ databases">
        <authorList>
            <person name="Kallberg Y."/>
            <person name="Tangrot J."/>
            <person name="Rosling A."/>
        </authorList>
    </citation>
    <scope>NUCLEOTIDE SEQUENCE</scope>
    <source>
        <strain evidence="2">MA453B</strain>
    </source>
</reference>